<dbReference type="AlphaFoldDB" id="A0AAV4ANT7"/>
<dbReference type="PANTHER" id="PTHR10963">
    <property type="entry name" value="GLYCOSYL HYDROLASE-RELATED"/>
    <property type="match status" value="1"/>
</dbReference>
<dbReference type="PANTHER" id="PTHR10963:SF55">
    <property type="entry name" value="GLYCOSIDE HYDROLASE FAMILY 16 PROTEIN"/>
    <property type="match status" value="1"/>
</dbReference>
<evidence type="ECO:0000313" key="5">
    <source>
        <dbReference type="EMBL" id="GFO09008.1"/>
    </source>
</evidence>
<comment type="similarity">
    <text evidence="1">Belongs to the glycosyl hydrolase 16 family.</text>
</comment>
<dbReference type="GO" id="GO:0005975">
    <property type="term" value="P:carbohydrate metabolic process"/>
    <property type="evidence" value="ECO:0007669"/>
    <property type="project" value="InterPro"/>
</dbReference>
<evidence type="ECO:0000259" key="4">
    <source>
        <dbReference type="PROSITE" id="PS51762"/>
    </source>
</evidence>
<protein>
    <submittedName>
        <fullName evidence="5">Beta-1,3-glucan-binding protein 1</fullName>
    </submittedName>
</protein>
<dbReference type="Gene3D" id="2.60.120.200">
    <property type="match status" value="1"/>
</dbReference>
<dbReference type="InterPro" id="IPR000757">
    <property type="entry name" value="Beta-glucanase-like"/>
</dbReference>
<reference evidence="5 6" key="1">
    <citation type="journal article" date="2021" name="Elife">
        <title>Chloroplast acquisition without the gene transfer in kleptoplastic sea slugs, Plakobranchus ocellatus.</title>
        <authorList>
            <person name="Maeda T."/>
            <person name="Takahashi S."/>
            <person name="Yoshida T."/>
            <person name="Shimamura S."/>
            <person name="Takaki Y."/>
            <person name="Nagai Y."/>
            <person name="Toyoda A."/>
            <person name="Suzuki Y."/>
            <person name="Arimoto A."/>
            <person name="Ishii H."/>
            <person name="Satoh N."/>
            <person name="Nishiyama T."/>
            <person name="Hasebe M."/>
            <person name="Maruyama T."/>
            <person name="Minagawa J."/>
            <person name="Obokata J."/>
            <person name="Shigenobu S."/>
        </authorList>
    </citation>
    <scope>NUCLEOTIDE SEQUENCE [LARGE SCALE GENOMIC DNA]</scope>
</reference>
<keyword evidence="3" id="KW-0732">Signal</keyword>
<dbReference type="GO" id="GO:0004553">
    <property type="term" value="F:hydrolase activity, hydrolyzing O-glycosyl compounds"/>
    <property type="evidence" value="ECO:0007669"/>
    <property type="project" value="InterPro"/>
</dbReference>
<feature type="chain" id="PRO_5043977326" evidence="3">
    <location>
        <begin position="24"/>
        <end position="420"/>
    </location>
</feature>
<dbReference type="InterPro" id="IPR050546">
    <property type="entry name" value="Glycosyl_Hydrlase_16"/>
</dbReference>
<evidence type="ECO:0000256" key="3">
    <source>
        <dbReference type="SAM" id="SignalP"/>
    </source>
</evidence>
<evidence type="ECO:0000313" key="6">
    <source>
        <dbReference type="Proteomes" id="UP000735302"/>
    </source>
</evidence>
<feature type="domain" description="GH16" evidence="4">
    <location>
        <begin position="132"/>
        <end position="420"/>
    </location>
</feature>
<accession>A0AAV4ANT7</accession>
<dbReference type="EMBL" id="BLXT01004030">
    <property type="protein sequence ID" value="GFO09008.1"/>
    <property type="molecule type" value="Genomic_DNA"/>
</dbReference>
<evidence type="ECO:0000256" key="2">
    <source>
        <dbReference type="SAM" id="MobiDB-lite"/>
    </source>
</evidence>
<dbReference type="PROSITE" id="PS51762">
    <property type="entry name" value="GH16_2"/>
    <property type="match status" value="1"/>
</dbReference>
<name>A0AAV4ANT7_9GAST</name>
<feature type="compositionally biased region" description="Polar residues" evidence="2">
    <location>
        <begin position="375"/>
        <end position="386"/>
    </location>
</feature>
<comment type="caution">
    <text evidence="5">The sequence shown here is derived from an EMBL/GenBank/DDBJ whole genome shotgun (WGS) entry which is preliminary data.</text>
</comment>
<feature type="signal peptide" evidence="3">
    <location>
        <begin position="1"/>
        <end position="23"/>
    </location>
</feature>
<dbReference type="InterPro" id="IPR013320">
    <property type="entry name" value="ConA-like_dom_sf"/>
</dbReference>
<feature type="region of interest" description="Disordered" evidence="2">
    <location>
        <begin position="359"/>
        <end position="386"/>
    </location>
</feature>
<dbReference type="SUPFAM" id="SSF49899">
    <property type="entry name" value="Concanavalin A-like lectins/glucanases"/>
    <property type="match status" value="1"/>
</dbReference>
<keyword evidence="6" id="KW-1185">Reference proteome</keyword>
<dbReference type="Proteomes" id="UP000735302">
    <property type="component" value="Unassembled WGS sequence"/>
</dbReference>
<organism evidence="5 6">
    <name type="scientific">Plakobranchus ocellatus</name>
    <dbReference type="NCBI Taxonomy" id="259542"/>
    <lineage>
        <taxon>Eukaryota</taxon>
        <taxon>Metazoa</taxon>
        <taxon>Spiralia</taxon>
        <taxon>Lophotrochozoa</taxon>
        <taxon>Mollusca</taxon>
        <taxon>Gastropoda</taxon>
        <taxon>Heterobranchia</taxon>
        <taxon>Euthyneura</taxon>
        <taxon>Panpulmonata</taxon>
        <taxon>Sacoglossa</taxon>
        <taxon>Placobranchoidea</taxon>
        <taxon>Plakobranchidae</taxon>
        <taxon>Plakobranchus</taxon>
    </lineage>
</organism>
<proteinExistence type="inferred from homology"/>
<sequence length="420" mass="46963">MYGGRCLWQVFTASLWIFMESSAWTEATPTVNIRFAPPLLEFLLPTTDSNIGSVDFHFGFDGLLSNELFGRGYLSARDSNIGSADFRFGLDRLLSERFSAPGSLHAGHGWKYRICNQNINGAELVMAYAVIYDVNGNPAERTRYTTAYAALPRSVSCLPTRRIPGAVIFRDDFNSLEYSKWQPQVGMIGGYNSEFQAYVPDKRVLFTRDGKLYIKPMLTVDHPDFTEQSLSTGKMDLVALYGKCNMSLNKDGCVRFGQKGFLPPTMSARLHSVATLKYGILEIRAKIPLGDWLWPALWLRPRNSPYGSWPRDGQIDLMVSRAIAIRLSNNSNNAEIFRQAAEKYQEALTCSGYQQQLRYTPSHQTPPHAGAPRANTKTTAKAEQPPTQLITRKHPTAAKCTCEGTALEQGGSRRSTHRIP</sequence>
<gene>
    <name evidence="5" type="ORF">PoB_003551300</name>
</gene>
<evidence type="ECO:0000256" key="1">
    <source>
        <dbReference type="ARBA" id="ARBA00006865"/>
    </source>
</evidence>